<dbReference type="PANTHER" id="PTHR37610:SF55">
    <property type="entry name" value="RETROTRANSPOSON COPIA-LIKE N-TERMINAL DOMAIN-CONTAINING PROTEIN"/>
    <property type="match status" value="1"/>
</dbReference>
<accession>A0AAQ3RZG3</accession>
<proteinExistence type="predicted"/>
<name>A0AAQ3RZG3_VIGMU</name>
<sequence>MTETNSNSTGHGQEFNTNSSAASDPSLVPSSPFYIHPSEGPSFVSITHVLTENNYHSWSRSFRMALISKNKMGFLMGSIPVPSPTNISYHSWERCNTLIMS</sequence>
<feature type="compositionally biased region" description="Polar residues" evidence="1">
    <location>
        <begin position="1"/>
        <end position="23"/>
    </location>
</feature>
<feature type="domain" description="Retrotransposon Copia-like N-terminal" evidence="2">
    <location>
        <begin position="36"/>
        <end position="82"/>
    </location>
</feature>
<organism evidence="3 4">
    <name type="scientific">Vigna mungo</name>
    <name type="common">Black gram</name>
    <name type="synonym">Phaseolus mungo</name>
    <dbReference type="NCBI Taxonomy" id="3915"/>
    <lineage>
        <taxon>Eukaryota</taxon>
        <taxon>Viridiplantae</taxon>
        <taxon>Streptophyta</taxon>
        <taxon>Embryophyta</taxon>
        <taxon>Tracheophyta</taxon>
        <taxon>Spermatophyta</taxon>
        <taxon>Magnoliopsida</taxon>
        <taxon>eudicotyledons</taxon>
        <taxon>Gunneridae</taxon>
        <taxon>Pentapetalae</taxon>
        <taxon>rosids</taxon>
        <taxon>fabids</taxon>
        <taxon>Fabales</taxon>
        <taxon>Fabaceae</taxon>
        <taxon>Papilionoideae</taxon>
        <taxon>50 kb inversion clade</taxon>
        <taxon>NPAAA clade</taxon>
        <taxon>indigoferoid/millettioid clade</taxon>
        <taxon>Phaseoleae</taxon>
        <taxon>Vigna</taxon>
    </lineage>
</organism>
<keyword evidence="4" id="KW-1185">Reference proteome</keyword>
<dbReference type="Pfam" id="PF14244">
    <property type="entry name" value="Retrotran_gag_3"/>
    <property type="match status" value="1"/>
</dbReference>
<protein>
    <recommendedName>
        <fullName evidence="2">Retrotransposon Copia-like N-terminal domain-containing protein</fullName>
    </recommendedName>
</protein>
<feature type="region of interest" description="Disordered" evidence="1">
    <location>
        <begin position="1"/>
        <end position="26"/>
    </location>
</feature>
<dbReference type="InterPro" id="IPR029472">
    <property type="entry name" value="Copia-like_N"/>
</dbReference>
<evidence type="ECO:0000256" key="1">
    <source>
        <dbReference type="SAM" id="MobiDB-lite"/>
    </source>
</evidence>
<reference evidence="3 4" key="1">
    <citation type="journal article" date="2023" name="Life. Sci Alliance">
        <title>Evolutionary insights into 3D genome organization and epigenetic landscape of Vigna mungo.</title>
        <authorList>
            <person name="Junaid A."/>
            <person name="Singh B."/>
            <person name="Bhatia S."/>
        </authorList>
    </citation>
    <scope>NUCLEOTIDE SEQUENCE [LARGE SCALE GENOMIC DNA]</scope>
    <source>
        <strain evidence="3">Urdbean</strain>
    </source>
</reference>
<dbReference type="PANTHER" id="PTHR37610">
    <property type="entry name" value="CCHC-TYPE DOMAIN-CONTAINING PROTEIN"/>
    <property type="match status" value="1"/>
</dbReference>
<gene>
    <name evidence="3" type="ORF">V8G54_014686</name>
</gene>
<dbReference type="AlphaFoldDB" id="A0AAQ3RZG3"/>
<evidence type="ECO:0000313" key="4">
    <source>
        <dbReference type="Proteomes" id="UP001374535"/>
    </source>
</evidence>
<evidence type="ECO:0000259" key="2">
    <source>
        <dbReference type="Pfam" id="PF14244"/>
    </source>
</evidence>
<dbReference type="EMBL" id="CP144696">
    <property type="protein sequence ID" value="WVZ10156.1"/>
    <property type="molecule type" value="Genomic_DNA"/>
</dbReference>
<dbReference type="Proteomes" id="UP001374535">
    <property type="component" value="Chromosome 5"/>
</dbReference>
<evidence type="ECO:0000313" key="3">
    <source>
        <dbReference type="EMBL" id="WVZ10156.1"/>
    </source>
</evidence>